<evidence type="ECO:0000313" key="1">
    <source>
        <dbReference type="EMBL" id="GLI02372.1"/>
    </source>
</evidence>
<comment type="caution">
    <text evidence="1">The sequence shown here is derived from an EMBL/GenBank/DDBJ whole genome shotgun (WGS) entry which is preliminary data.</text>
</comment>
<keyword evidence="2" id="KW-1185">Reference proteome</keyword>
<name>A0ABQ5R6J0_9ACTN</name>
<protein>
    <submittedName>
        <fullName evidence="1">Uncharacterized protein</fullName>
    </submittedName>
</protein>
<proteinExistence type="predicted"/>
<gene>
    <name evidence="1" type="ORF">Pa4123_76500</name>
</gene>
<sequence>MHSPLIDAKRDAALRHAAALAPPDRRRSHWGPRCGRSCAARRADGRAAAGRAAAAAVLGRVAVLSLRARRPLYKRRRKAARGCLGEGLAAGHGAYHQEGFLSHHYLVGQG</sequence>
<dbReference type="EMBL" id="BSDI01000060">
    <property type="protein sequence ID" value="GLI02372.1"/>
    <property type="molecule type" value="Genomic_DNA"/>
</dbReference>
<organism evidence="1 2">
    <name type="scientific">Phytohabitans aurantiacus</name>
    <dbReference type="NCBI Taxonomy" id="3016789"/>
    <lineage>
        <taxon>Bacteria</taxon>
        <taxon>Bacillati</taxon>
        <taxon>Actinomycetota</taxon>
        <taxon>Actinomycetes</taxon>
        <taxon>Micromonosporales</taxon>
        <taxon>Micromonosporaceae</taxon>
    </lineage>
</organism>
<evidence type="ECO:0000313" key="2">
    <source>
        <dbReference type="Proteomes" id="UP001144280"/>
    </source>
</evidence>
<reference evidence="1" key="1">
    <citation type="submission" date="2022-12" db="EMBL/GenBank/DDBJ databases">
        <title>New Phytohabitans aurantiacus sp. RD004123 nov., an actinomycete isolated from soil.</title>
        <authorList>
            <person name="Triningsih D.W."/>
            <person name="Harunari E."/>
            <person name="Igarashi Y."/>
        </authorList>
    </citation>
    <scope>NUCLEOTIDE SEQUENCE</scope>
    <source>
        <strain evidence="1">RD004123</strain>
    </source>
</reference>
<dbReference type="Proteomes" id="UP001144280">
    <property type="component" value="Unassembled WGS sequence"/>
</dbReference>
<accession>A0ABQ5R6J0</accession>